<dbReference type="Proteomes" id="UP001054252">
    <property type="component" value="Unassembled WGS sequence"/>
</dbReference>
<dbReference type="AlphaFoldDB" id="A0AAV5HG63"/>
<proteinExistence type="predicted"/>
<sequence length="129" mass="14545">MDLIKPDELEDLHQRGCIEYQEKILMANLGILDGFTSSCKVVSAKLDHQSYCFGEDFVHKVVLSLELSLVLLLALVLELLCMVDLSILLHLLIVPLDFLSISYPSACYPSPLQSKIQMKLANLWIKQRG</sequence>
<accession>A0AAV5HG63</accession>
<evidence type="ECO:0000313" key="2">
    <source>
        <dbReference type="Proteomes" id="UP001054252"/>
    </source>
</evidence>
<name>A0AAV5HG63_9ROSI</name>
<dbReference type="EMBL" id="BPVZ01000001">
    <property type="protein sequence ID" value="GKU85321.1"/>
    <property type="molecule type" value="Genomic_DNA"/>
</dbReference>
<comment type="caution">
    <text evidence="1">The sequence shown here is derived from an EMBL/GenBank/DDBJ whole genome shotgun (WGS) entry which is preliminary data.</text>
</comment>
<protein>
    <submittedName>
        <fullName evidence="1">Uncharacterized protein</fullName>
    </submittedName>
</protein>
<organism evidence="1 2">
    <name type="scientific">Rubroshorea leprosula</name>
    <dbReference type="NCBI Taxonomy" id="152421"/>
    <lineage>
        <taxon>Eukaryota</taxon>
        <taxon>Viridiplantae</taxon>
        <taxon>Streptophyta</taxon>
        <taxon>Embryophyta</taxon>
        <taxon>Tracheophyta</taxon>
        <taxon>Spermatophyta</taxon>
        <taxon>Magnoliopsida</taxon>
        <taxon>eudicotyledons</taxon>
        <taxon>Gunneridae</taxon>
        <taxon>Pentapetalae</taxon>
        <taxon>rosids</taxon>
        <taxon>malvids</taxon>
        <taxon>Malvales</taxon>
        <taxon>Dipterocarpaceae</taxon>
        <taxon>Rubroshorea</taxon>
    </lineage>
</organism>
<reference evidence="1 2" key="1">
    <citation type="journal article" date="2021" name="Commun. Biol.">
        <title>The genome of Shorea leprosula (Dipterocarpaceae) highlights the ecological relevance of drought in aseasonal tropical rainforests.</title>
        <authorList>
            <person name="Ng K.K.S."/>
            <person name="Kobayashi M.J."/>
            <person name="Fawcett J.A."/>
            <person name="Hatakeyama M."/>
            <person name="Paape T."/>
            <person name="Ng C.H."/>
            <person name="Ang C.C."/>
            <person name="Tnah L.H."/>
            <person name="Lee C.T."/>
            <person name="Nishiyama T."/>
            <person name="Sese J."/>
            <person name="O'Brien M.J."/>
            <person name="Copetti D."/>
            <person name="Mohd Noor M.I."/>
            <person name="Ong R.C."/>
            <person name="Putra M."/>
            <person name="Sireger I.Z."/>
            <person name="Indrioko S."/>
            <person name="Kosugi Y."/>
            <person name="Izuno A."/>
            <person name="Isagi Y."/>
            <person name="Lee S.L."/>
            <person name="Shimizu K.K."/>
        </authorList>
    </citation>
    <scope>NUCLEOTIDE SEQUENCE [LARGE SCALE GENOMIC DNA]</scope>
    <source>
        <strain evidence="1">214</strain>
    </source>
</reference>
<keyword evidence="2" id="KW-1185">Reference proteome</keyword>
<evidence type="ECO:0000313" key="1">
    <source>
        <dbReference type="EMBL" id="GKU85321.1"/>
    </source>
</evidence>
<gene>
    <name evidence="1" type="ORF">SLEP1_g1</name>
</gene>